<proteinExistence type="predicted"/>
<dbReference type="EMBL" id="CP025613">
    <property type="protein sequence ID" value="AUN32973.1"/>
    <property type="molecule type" value="Genomic_DNA"/>
</dbReference>
<dbReference type="Proteomes" id="UP000234752">
    <property type="component" value="Plasmid unnamed1"/>
</dbReference>
<evidence type="ECO:0000313" key="1">
    <source>
        <dbReference type="EMBL" id="AUN32973.1"/>
    </source>
</evidence>
<accession>A0A2K9NIS8</accession>
<reference evidence="1 2" key="1">
    <citation type="submission" date="2017-12" db="EMBL/GenBank/DDBJ databases">
        <title>Genomes of bacteria within cyanobacterial aggregates.</title>
        <authorList>
            <person name="Cai H."/>
        </authorList>
    </citation>
    <scope>NUCLEOTIDE SEQUENCE [LARGE SCALE GENOMIC DNA]</scope>
    <source>
        <strain evidence="1 2">TH16</strain>
        <plasmid evidence="1 2">unnamed1</plasmid>
    </source>
</reference>
<organism evidence="1 2">
    <name type="scientific">Niveispirillum cyanobacteriorum</name>
    <dbReference type="NCBI Taxonomy" id="1612173"/>
    <lineage>
        <taxon>Bacteria</taxon>
        <taxon>Pseudomonadati</taxon>
        <taxon>Pseudomonadota</taxon>
        <taxon>Alphaproteobacteria</taxon>
        <taxon>Rhodospirillales</taxon>
        <taxon>Azospirillaceae</taxon>
        <taxon>Niveispirillum</taxon>
    </lineage>
</organism>
<sequence>MVRSAPLLALVLLLAAPANAASLVVVEAKGSDLAPGATIDDEASLTLADGARVVLIGEDGAQVTLRGPFKGTPASAGQGATQQLAGLLSARGADTTSLGAVRDAGASAPLPEAWVVDPAVSGAACVKPGQEVVLWRADAAKPASLTLMPADRAWTANAEWPAGEGRLALPELPIADGGTLLFELDGAASAVTFHMLPASVTAPKMAAGWMAAKQCDRQARALLAGN</sequence>
<evidence type="ECO:0000313" key="2">
    <source>
        <dbReference type="Proteomes" id="UP000234752"/>
    </source>
</evidence>
<protein>
    <submittedName>
        <fullName evidence="1">Uncharacterized protein</fullName>
    </submittedName>
</protein>
<dbReference type="RefSeq" id="WP_102114499.1">
    <property type="nucleotide sequence ID" value="NZ_BMGN01000001.1"/>
</dbReference>
<dbReference type="KEGG" id="ncb:C0V82_21365"/>
<gene>
    <name evidence="1" type="ORF">C0V82_21365</name>
</gene>
<name>A0A2K9NIS8_9PROT</name>
<dbReference type="OrthoDB" id="8060097at2"/>
<dbReference type="AlphaFoldDB" id="A0A2K9NIS8"/>
<geneLocation type="plasmid" evidence="1 2">
    <name>unnamed1</name>
</geneLocation>
<keyword evidence="2" id="KW-1185">Reference proteome</keyword>
<keyword evidence="1" id="KW-0614">Plasmid</keyword>